<keyword evidence="3" id="KW-1185">Reference proteome</keyword>
<gene>
    <name evidence="2" type="ORF">rosag_10630</name>
</gene>
<dbReference type="PROSITE" id="PS51257">
    <property type="entry name" value="PROKAR_LIPOPROTEIN"/>
    <property type="match status" value="1"/>
</dbReference>
<keyword evidence="1" id="KW-0732">Signal</keyword>
<proteinExistence type="predicted"/>
<name>A0AA37V0I2_9BACT</name>
<accession>A0AA37V0I2</accession>
<protein>
    <recommendedName>
        <fullName evidence="4">Lipoprotein</fullName>
    </recommendedName>
</protein>
<evidence type="ECO:0008006" key="4">
    <source>
        <dbReference type="Google" id="ProtNLM"/>
    </source>
</evidence>
<dbReference type="AlphaFoldDB" id="A0AA37V0I2"/>
<dbReference type="Pfam" id="PF07813">
    <property type="entry name" value="LTXXQ"/>
    <property type="match status" value="1"/>
</dbReference>
<evidence type="ECO:0000313" key="3">
    <source>
        <dbReference type="Proteomes" id="UP001161325"/>
    </source>
</evidence>
<feature type="chain" id="PRO_5041309127" description="Lipoprotein" evidence="1">
    <location>
        <begin position="24"/>
        <end position="273"/>
    </location>
</feature>
<reference evidence="2" key="1">
    <citation type="submission" date="2022-08" db="EMBL/GenBank/DDBJ databases">
        <title>Draft genome sequencing of Roseisolibacter agri AW1220.</title>
        <authorList>
            <person name="Tobiishi Y."/>
            <person name="Tonouchi A."/>
        </authorList>
    </citation>
    <scope>NUCLEOTIDE SEQUENCE</scope>
    <source>
        <strain evidence="2">AW1220</strain>
    </source>
</reference>
<dbReference type="InterPro" id="IPR012899">
    <property type="entry name" value="LTXXQ"/>
</dbReference>
<dbReference type="Proteomes" id="UP001161325">
    <property type="component" value="Unassembled WGS sequence"/>
</dbReference>
<organism evidence="2 3">
    <name type="scientific">Roseisolibacter agri</name>
    <dbReference type="NCBI Taxonomy" id="2014610"/>
    <lineage>
        <taxon>Bacteria</taxon>
        <taxon>Pseudomonadati</taxon>
        <taxon>Gemmatimonadota</taxon>
        <taxon>Gemmatimonadia</taxon>
        <taxon>Gemmatimonadales</taxon>
        <taxon>Gemmatimonadaceae</taxon>
        <taxon>Roseisolibacter</taxon>
    </lineage>
</organism>
<feature type="signal peptide" evidence="1">
    <location>
        <begin position="1"/>
        <end position="23"/>
    </location>
</feature>
<sequence>MSPRFTRHSLRLAILVATLATLGACSSDRTPAPVEPAPLADEALRADVTSVATAVGLLAAPPGATVDGVALDRLPAELRLTDDQRARIDALLRAFATATRADVEAVAAIVKRAEAAMRAGKPAAEVRAIMAESNAARARLDAAARALQADIAAVLTREQRAWIDAQRANRCERGSAVQLSGEQVARIHALLEAFETAHRADLEALAGIAREVQAARQAGKSDAELRAILARSTPIRDRLAAAEAKLRADIDAVLTPEQRASGCPVALPAPRGG</sequence>
<dbReference type="EMBL" id="BRXS01000002">
    <property type="protein sequence ID" value="GLC24550.1"/>
    <property type="molecule type" value="Genomic_DNA"/>
</dbReference>
<dbReference type="RefSeq" id="WP_284348998.1">
    <property type="nucleotide sequence ID" value="NZ_BRXS01000002.1"/>
</dbReference>
<comment type="caution">
    <text evidence="2">The sequence shown here is derived from an EMBL/GenBank/DDBJ whole genome shotgun (WGS) entry which is preliminary data.</text>
</comment>
<evidence type="ECO:0000313" key="2">
    <source>
        <dbReference type="EMBL" id="GLC24550.1"/>
    </source>
</evidence>
<evidence type="ECO:0000256" key="1">
    <source>
        <dbReference type="SAM" id="SignalP"/>
    </source>
</evidence>
<dbReference type="Gene3D" id="1.20.120.1490">
    <property type="match status" value="2"/>
</dbReference>